<dbReference type="Pfam" id="PF14223">
    <property type="entry name" value="Retrotran_gag_2"/>
    <property type="match status" value="1"/>
</dbReference>
<gene>
    <name evidence="1" type="ORF">LPLAT_LOCUS7071</name>
</gene>
<dbReference type="EMBL" id="CAXIPU020000549">
    <property type="protein sequence ID" value="CAL1672405.1"/>
    <property type="molecule type" value="Genomic_DNA"/>
</dbReference>
<evidence type="ECO:0000313" key="2">
    <source>
        <dbReference type="Proteomes" id="UP001497644"/>
    </source>
</evidence>
<protein>
    <submittedName>
        <fullName evidence="1">Uncharacterized protein</fullName>
    </submittedName>
</protein>
<name>A0AAV2MYJ5_9HYME</name>
<reference evidence="1" key="1">
    <citation type="submission" date="2024-04" db="EMBL/GenBank/DDBJ databases">
        <authorList>
            <consortium name="Molecular Ecology Group"/>
        </authorList>
    </citation>
    <scope>NUCLEOTIDE SEQUENCE</scope>
</reference>
<dbReference type="AlphaFoldDB" id="A0AAV2MYJ5"/>
<comment type="caution">
    <text evidence="1">The sequence shown here is derived from an EMBL/GenBank/DDBJ whole genome shotgun (WGS) entry which is preliminary data.</text>
</comment>
<evidence type="ECO:0000313" key="1">
    <source>
        <dbReference type="EMBL" id="CAL1672405.1"/>
    </source>
</evidence>
<dbReference type="Proteomes" id="UP001497644">
    <property type="component" value="Unassembled WGS sequence"/>
</dbReference>
<sequence length="107" mass="12031">MEYELSRISKLKNIENWSVWKFQVRIVLNANAAWDVVTGESVQPAALAAGANDQTVREHAKNVAAWKKLDATAQRIIVTTIGEQPTLHIIHCETAKAMWDKLVSVYE</sequence>
<keyword evidence="2" id="KW-1185">Reference proteome</keyword>
<organism evidence="1 2">
    <name type="scientific">Lasius platythorax</name>
    <dbReference type="NCBI Taxonomy" id="488582"/>
    <lineage>
        <taxon>Eukaryota</taxon>
        <taxon>Metazoa</taxon>
        <taxon>Ecdysozoa</taxon>
        <taxon>Arthropoda</taxon>
        <taxon>Hexapoda</taxon>
        <taxon>Insecta</taxon>
        <taxon>Pterygota</taxon>
        <taxon>Neoptera</taxon>
        <taxon>Endopterygota</taxon>
        <taxon>Hymenoptera</taxon>
        <taxon>Apocrita</taxon>
        <taxon>Aculeata</taxon>
        <taxon>Formicoidea</taxon>
        <taxon>Formicidae</taxon>
        <taxon>Formicinae</taxon>
        <taxon>Lasius</taxon>
        <taxon>Lasius</taxon>
    </lineage>
</organism>
<accession>A0AAV2MYJ5</accession>
<proteinExistence type="predicted"/>